<evidence type="ECO:0000313" key="1">
    <source>
        <dbReference type="EMBL" id="ABM59445.1"/>
    </source>
</evidence>
<dbReference type="STRING" id="391735.Veis_3730"/>
<dbReference type="AlphaFoldDB" id="A1WP88"/>
<dbReference type="HOGENOM" id="CLU_1844263_0_0_4"/>
<keyword evidence="2" id="KW-1185">Reference proteome</keyword>
<sequence>MLDLFGQEVPPKHTAKAVFSDVEIDGIFDNILNEGELLKDLAVNLKKLRRLKDKAQITAARKTAWIDLVWVFGLDEPSNVPFEVACCVCGANDENIRAAISREFANEIRMMHGVITARLPHLHEKWTRHLGRYVCLGVH</sequence>
<organism evidence="1 2">
    <name type="scientific">Verminephrobacter eiseniae (strain EF01-2)</name>
    <dbReference type="NCBI Taxonomy" id="391735"/>
    <lineage>
        <taxon>Bacteria</taxon>
        <taxon>Pseudomonadati</taxon>
        <taxon>Pseudomonadota</taxon>
        <taxon>Betaproteobacteria</taxon>
        <taxon>Burkholderiales</taxon>
        <taxon>Comamonadaceae</taxon>
        <taxon>Verminephrobacter</taxon>
    </lineage>
</organism>
<protein>
    <submittedName>
        <fullName evidence="1">Uncharacterized protein</fullName>
    </submittedName>
</protein>
<accession>A1WP88</accession>
<dbReference type="KEGG" id="vei:Veis_3730"/>
<proteinExistence type="predicted"/>
<evidence type="ECO:0000313" key="2">
    <source>
        <dbReference type="Proteomes" id="UP000000374"/>
    </source>
</evidence>
<dbReference type="Proteomes" id="UP000000374">
    <property type="component" value="Chromosome"/>
</dbReference>
<gene>
    <name evidence="1" type="ordered locus">Veis_3730</name>
</gene>
<name>A1WP88_VEREI</name>
<dbReference type="EMBL" id="CP000542">
    <property type="protein sequence ID" value="ABM59445.1"/>
    <property type="molecule type" value="Genomic_DNA"/>
</dbReference>
<reference evidence="2" key="1">
    <citation type="submission" date="2006-12" db="EMBL/GenBank/DDBJ databases">
        <title>Complete sequence of chromosome 1 of Verminephrobacter eiseniae EF01-2.</title>
        <authorList>
            <person name="Copeland A."/>
            <person name="Lucas S."/>
            <person name="Lapidus A."/>
            <person name="Barry K."/>
            <person name="Detter J.C."/>
            <person name="Glavina del Rio T."/>
            <person name="Dalin E."/>
            <person name="Tice H."/>
            <person name="Pitluck S."/>
            <person name="Chertkov O."/>
            <person name="Brettin T."/>
            <person name="Bruce D."/>
            <person name="Han C."/>
            <person name="Tapia R."/>
            <person name="Gilna P."/>
            <person name="Schmutz J."/>
            <person name="Larimer F."/>
            <person name="Land M."/>
            <person name="Hauser L."/>
            <person name="Kyrpides N."/>
            <person name="Kim E."/>
            <person name="Stahl D."/>
            <person name="Richardson P."/>
        </authorList>
    </citation>
    <scope>NUCLEOTIDE SEQUENCE [LARGE SCALE GENOMIC DNA]</scope>
    <source>
        <strain evidence="2">EF01-2</strain>
    </source>
</reference>